<accession>A0A8H5CPB2</accession>
<dbReference type="AlphaFoldDB" id="A0A8H5CPB2"/>
<dbReference type="SUPFAM" id="SSF50249">
    <property type="entry name" value="Nucleic acid-binding proteins"/>
    <property type="match status" value="1"/>
</dbReference>
<evidence type="ECO:0000313" key="8">
    <source>
        <dbReference type="Proteomes" id="UP000559256"/>
    </source>
</evidence>
<protein>
    <recommendedName>
        <fullName evidence="6">DNA ligase OB-like domain-containing protein</fullName>
    </recommendedName>
</protein>
<gene>
    <name evidence="7" type="ORF">D9758_011984</name>
</gene>
<reference evidence="7 8" key="1">
    <citation type="journal article" date="2020" name="ISME J.">
        <title>Uncovering the hidden diversity of litter-decomposition mechanisms in mushroom-forming fungi.</title>
        <authorList>
            <person name="Floudas D."/>
            <person name="Bentzer J."/>
            <person name="Ahren D."/>
            <person name="Johansson T."/>
            <person name="Persson P."/>
            <person name="Tunlid A."/>
        </authorList>
    </citation>
    <scope>NUCLEOTIDE SEQUENCE [LARGE SCALE GENOMIC DNA]</scope>
    <source>
        <strain evidence="7 8">CBS 291.85</strain>
    </source>
</reference>
<dbReference type="GO" id="GO:0016874">
    <property type="term" value="F:ligase activity"/>
    <property type="evidence" value="ECO:0007669"/>
    <property type="project" value="UniProtKB-KW"/>
</dbReference>
<dbReference type="OrthoDB" id="411785at2759"/>
<keyword evidence="3" id="KW-0227">DNA damage</keyword>
<evidence type="ECO:0000313" key="7">
    <source>
        <dbReference type="EMBL" id="KAF5345561.1"/>
    </source>
</evidence>
<dbReference type="Gene3D" id="2.40.50.140">
    <property type="entry name" value="Nucleic acid-binding proteins"/>
    <property type="match status" value="1"/>
</dbReference>
<dbReference type="EMBL" id="JAACJM010000111">
    <property type="protein sequence ID" value="KAF5345561.1"/>
    <property type="molecule type" value="Genomic_DNA"/>
</dbReference>
<evidence type="ECO:0000256" key="1">
    <source>
        <dbReference type="ARBA" id="ARBA00022598"/>
    </source>
</evidence>
<dbReference type="InterPro" id="IPR050326">
    <property type="entry name" value="NAD_dep_DNA_ligaseB"/>
</dbReference>
<evidence type="ECO:0000256" key="4">
    <source>
        <dbReference type="ARBA" id="ARBA00023204"/>
    </source>
</evidence>
<dbReference type="PANTHER" id="PTHR47810:SF1">
    <property type="entry name" value="DNA LIGASE B"/>
    <property type="match status" value="1"/>
</dbReference>
<dbReference type="InterPro" id="IPR012340">
    <property type="entry name" value="NA-bd_OB-fold"/>
</dbReference>
<dbReference type="CDD" id="cd08041">
    <property type="entry name" value="OBF_kDNA_ligase_like"/>
    <property type="match status" value="1"/>
</dbReference>
<evidence type="ECO:0000256" key="2">
    <source>
        <dbReference type="ARBA" id="ARBA00022705"/>
    </source>
</evidence>
<keyword evidence="4" id="KW-0234">DNA repair</keyword>
<dbReference type="GO" id="GO:0006281">
    <property type="term" value="P:DNA repair"/>
    <property type="evidence" value="ECO:0007669"/>
    <property type="project" value="UniProtKB-KW"/>
</dbReference>
<name>A0A8H5CPB2_9AGAR</name>
<keyword evidence="2" id="KW-0235">DNA replication</keyword>
<dbReference type="Pfam" id="PF14743">
    <property type="entry name" value="DNA_ligase_OB_2"/>
    <property type="match status" value="1"/>
</dbReference>
<feature type="domain" description="DNA ligase OB-like" evidence="6">
    <location>
        <begin position="35"/>
        <end position="95"/>
    </location>
</feature>
<organism evidence="7 8">
    <name type="scientific">Tetrapyrgos nigripes</name>
    <dbReference type="NCBI Taxonomy" id="182062"/>
    <lineage>
        <taxon>Eukaryota</taxon>
        <taxon>Fungi</taxon>
        <taxon>Dikarya</taxon>
        <taxon>Basidiomycota</taxon>
        <taxon>Agaricomycotina</taxon>
        <taxon>Agaricomycetes</taxon>
        <taxon>Agaricomycetidae</taxon>
        <taxon>Agaricales</taxon>
        <taxon>Marasmiineae</taxon>
        <taxon>Marasmiaceae</taxon>
        <taxon>Tetrapyrgos</taxon>
    </lineage>
</organism>
<sequence>MLRKPGSLYEGRRSSTFLKIKTVYDAEAVVVDNDPGKGRNTDVTGALKCEMEGETFNLGIGLSDKQRKNPPKVGSIIVYRFQELTKDGVRFPSYIGETVDKTEPKDAETPEHRKAGAAKKGEDDDA</sequence>
<dbReference type="PANTHER" id="PTHR47810">
    <property type="entry name" value="DNA LIGASE"/>
    <property type="match status" value="1"/>
</dbReference>
<feature type="compositionally biased region" description="Basic and acidic residues" evidence="5">
    <location>
        <begin position="98"/>
        <end position="126"/>
    </location>
</feature>
<dbReference type="InterPro" id="IPR029319">
    <property type="entry name" value="DNA_ligase_OB"/>
</dbReference>
<comment type="caution">
    <text evidence="7">The sequence shown here is derived from an EMBL/GenBank/DDBJ whole genome shotgun (WGS) entry which is preliminary data.</text>
</comment>
<evidence type="ECO:0000256" key="5">
    <source>
        <dbReference type="SAM" id="MobiDB-lite"/>
    </source>
</evidence>
<dbReference type="GO" id="GO:0006260">
    <property type="term" value="P:DNA replication"/>
    <property type="evidence" value="ECO:0007669"/>
    <property type="project" value="UniProtKB-KW"/>
</dbReference>
<keyword evidence="8" id="KW-1185">Reference proteome</keyword>
<keyword evidence="1" id="KW-0436">Ligase</keyword>
<evidence type="ECO:0000259" key="6">
    <source>
        <dbReference type="Pfam" id="PF14743"/>
    </source>
</evidence>
<evidence type="ECO:0000256" key="3">
    <source>
        <dbReference type="ARBA" id="ARBA00022763"/>
    </source>
</evidence>
<feature type="region of interest" description="Disordered" evidence="5">
    <location>
        <begin position="93"/>
        <end position="126"/>
    </location>
</feature>
<proteinExistence type="predicted"/>
<dbReference type="Proteomes" id="UP000559256">
    <property type="component" value="Unassembled WGS sequence"/>
</dbReference>